<evidence type="ECO:0000313" key="2">
    <source>
        <dbReference type="EMBL" id="VVV37278.1"/>
    </source>
</evidence>
<reference evidence="2" key="1">
    <citation type="submission" date="2019-09" db="EMBL/GenBank/DDBJ databases">
        <authorList>
            <person name="Zhang L."/>
        </authorList>
    </citation>
    <scope>NUCLEOTIDE SEQUENCE</scope>
</reference>
<name>A0A5K0VAH7_9MAGN</name>
<dbReference type="AlphaFoldDB" id="A0A5K0VAH7"/>
<feature type="region of interest" description="Disordered" evidence="1">
    <location>
        <begin position="1"/>
        <end position="22"/>
    </location>
</feature>
<proteinExistence type="predicted"/>
<gene>
    <name evidence="2" type="ORF">NYM_LOCUS1573</name>
</gene>
<dbReference type="EMBL" id="LR721774">
    <property type="protein sequence ID" value="VVV37278.1"/>
    <property type="molecule type" value="Genomic_DNA"/>
</dbReference>
<organism evidence="2">
    <name type="scientific">Nymphaea colorata</name>
    <name type="common">pocket water lily</name>
    <dbReference type="NCBI Taxonomy" id="210225"/>
    <lineage>
        <taxon>Eukaryota</taxon>
        <taxon>Viridiplantae</taxon>
        <taxon>Streptophyta</taxon>
        <taxon>Embryophyta</taxon>
        <taxon>Tracheophyta</taxon>
        <taxon>Spermatophyta</taxon>
        <taxon>Magnoliopsida</taxon>
        <taxon>Nymphaeales</taxon>
        <taxon>Nymphaeaceae</taxon>
        <taxon>Nymphaea</taxon>
    </lineage>
</organism>
<protein>
    <submittedName>
        <fullName evidence="2">Uncharacterized protein</fullName>
    </submittedName>
</protein>
<accession>A0A5K0VAH7</accession>
<sequence>MFIAGTESSGMGAIRARPQPGSHDQVAVLAGCRRPQEREHIGDAGHLSSSFNWALPYGLQQEMLDMRERLGIGLEKAVPLRAITLPRTSQSCSTICACCCRSMAFLVVNCVRYSRFQ</sequence>
<evidence type="ECO:0000256" key="1">
    <source>
        <dbReference type="SAM" id="MobiDB-lite"/>
    </source>
</evidence>